<evidence type="ECO:0000259" key="4">
    <source>
        <dbReference type="Pfam" id="PF00326"/>
    </source>
</evidence>
<accession>A0A3B0WBW2</accession>
<dbReference type="Pfam" id="PF02897">
    <property type="entry name" value="Peptidase_S9_N"/>
    <property type="match status" value="1"/>
</dbReference>
<dbReference type="InterPro" id="IPR029058">
    <property type="entry name" value="AB_hydrolase_fold"/>
</dbReference>
<dbReference type="EC" id="3.4.21.26" evidence="6"/>
<dbReference type="GO" id="GO:0004252">
    <property type="term" value="F:serine-type endopeptidase activity"/>
    <property type="evidence" value="ECO:0007669"/>
    <property type="project" value="UniProtKB-EC"/>
</dbReference>
<feature type="domain" description="Peptidase S9A N-terminal" evidence="5">
    <location>
        <begin position="36"/>
        <end position="439"/>
    </location>
</feature>
<dbReference type="Gene3D" id="3.40.50.1820">
    <property type="entry name" value="alpha/beta hydrolase"/>
    <property type="match status" value="1"/>
</dbReference>
<dbReference type="AlphaFoldDB" id="A0A3B0WBW2"/>
<sequence length="710" mass="80041">MLKKINLLVLVILVSACAQQQIKPVVKPISPTTSQTQAETDAFMWLEEVEGEKAIDWVKARNKKSLDVIKAHPKFKALYENNKAIYNSNERIPYVSQMNGYLYNFWRDEIHVRGLYRRTTLAEYRKDNPTWETVLDVDALAVADDENWVYKGMSCRYPVYDRCLVNLSRGGADATVVKEFDLNNKTFIEDGFYLPESKNSITWVDLNSVMVGADFGEDSMTDSGYPRTTRMWQRGTKLNDAPVIFEGQKTDVGIWPAVINDGDSAYKFIIQGDSFYTRSWFILDENNQAKMLDLPKDSGISGLINGQVIFEMKSDWQVAGQTFKQGHLIAIDFDEYLAGSKDFQRIMQPDANTSISSVVTSENYVLVNTLQDVSSVIYQMSYENGEWQSNLVDLPAYGAMFVSGSSDQNDDIFINYSNHLTPSTLYHYNAETGQSEALKSLPEMFNTEGLKVEQFFMTADDQTRVPYYVIMKEDLVFDNKNPTILYGYGGFEVSLSPNYSSIVGTNWLEDGGVYVVANIRGGGEYGPAWHQAALKENRHVAFSDFIGVAEDLIAKGITSPKHLGISGGSNGGLLVGAAFTMRPDLFNAVVCAVPLLDMQRYNKLLAGASWMAEYGNPDIPEEWAYIKTYSPYHNLKTDLTYPKVFFTTSTRDDRVHPGHARKMAAKMESMGKEYFYYENIEGGHGGASNNNQSAYLRALTYSYFWHQLAP</sequence>
<protein>
    <submittedName>
        <fullName evidence="6">Prolyl endopeptidase</fullName>
        <ecNumber evidence="6">3.4.21.26</ecNumber>
    </submittedName>
</protein>
<dbReference type="GO" id="GO:0070012">
    <property type="term" value="F:oligopeptidase activity"/>
    <property type="evidence" value="ECO:0007669"/>
    <property type="project" value="TreeGrafter"/>
</dbReference>
<organism evidence="6">
    <name type="scientific">hydrothermal vent metagenome</name>
    <dbReference type="NCBI Taxonomy" id="652676"/>
    <lineage>
        <taxon>unclassified sequences</taxon>
        <taxon>metagenomes</taxon>
        <taxon>ecological metagenomes</taxon>
    </lineage>
</organism>
<dbReference type="GO" id="GO:0005829">
    <property type="term" value="C:cytosol"/>
    <property type="evidence" value="ECO:0007669"/>
    <property type="project" value="TreeGrafter"/>
</dbReference>
<gene>
    <name evidence="6" type="ORF">MNBD_GAMMA02-1425</name>
</gene>
<dbReference type="SUPFAM" id="SSF53474">
    <property type="entry name" value="alpha/beta-Hydrolases"/>
    <property type="match status" value="1"/>
</dbReference>
<evidence type="ECO:0000256" key="2">
    <source>
        <dbReference type="ARBA" id="ARBA00022801"/>
    </source>
</evidence>
<reference evidence="6" key="1">
    <citation type="submission" date="2018-06" db="EMBL/GenBank/DDBJ databases">
        <authorList>
            <person name="Zhirakovskaya E."/>
        </authorList>
    </citation>
    <scope>NUCLEOTIDE SEQUENCE</scope>
</reference>
<dbReference type="Pfam" id="PF00326">
    <property type="entry name" value="Peptidase_S9"/>
    <property type="match status" value="1"/>
</dbReference>
<name>A0A3B0WBW2_9ZZZZ</name>
<evidence type="ECO:0000256" key="3">
    <source>
        <dbReference type="ARBA" id="ARBA00022825"/>
    </source>
</evidence>
<dbReference type="EMBL" id="UOFA01000395">
    <property type="protein sequence ID" value="VAW48227.1"/>
    <property type="molecule type" value="Genomic_DNA"/>
</dbReference>
<keyword evidence="1" id="KW-0645">Protease</keyword>
<evidence type="ECO:0000313" key="6">
    <source>
        <dbReference type="EMBL" id="VAW48227.1"/>
    </source>
</evidence>
<dbReference type="SUPFAM" id="SSF50993">
    <property type="entry name" value="Peptidase/esterase 'gauge' domain"/>
    <property type="match status" value="1"/>
</dbReference>
<dbReference type="Gene3D" id="2.130.10.120">
    <property type="entry name" value="Prolyl oligopeptidase, N-terminal domain"/>
    <property type="match status" value="1"/>
</dbReference>
<dbReference type="PANTHER" id="PTHR42881">
    <property type="entry name" value="PROLYL ENDOPEPTIDASE"/>
    <property type="match status" value="1"/>
</dbReference>
<dbReference type="PRINTS" id="PR00862">
    <property type="entry name" value="PROLIGOPTASE"/>
</dbReference>
<evidence type="ECO:0000259" key="5">
    <source>
        <dbReference type="Pfam" id="PF02897"/>
    </source>
</evidence>
<keyword evidence="2 6" id="KW-0378">Hydrolase</keyword>
<dbReference type="GO" id="GO:0006508">
    <property type="term" value="P:proteolysis"/>
    <property type="evidence" value="ECO:0007669"/>
    <property type="project" value="UniProtKB-KW"/>
</dbReference>
<dbReference type="InterPro" id="IPR002470">
    <property type="entry name" value="Peptidase_S9A"/>
</dbReference>
<dbReference type="InterPro" id="IPR023302">
    <property type="entry name" value="Pept_S9A_N"/>
</dbReference>
<feature type="domain" description="Peptidase S9 prolyl oligopeptidase catalytic" evidence="4">
    <location>
        <begin position="506"/>
        <end position="708"/>
    </location>
</feature>
<dbReference type="InterPro" id="IPR051167">
    <property type="entry name" value="Prolyl_oligopep/macrocyclase"/>
</dbReference>
<proteinExistence type="predicted"/>
<dbReference type="InterPro" id="IPR001375">
    <property type="entry name" value="Peptidase_S9_cat"/>
</dbReference>
<dbReference type="PANTHER" id="PTHR42881:SF13">
    <property type="entry name" value="PROLYL ENDOPEPTIDASE"/>
    <property type="match status" value="1"/>
</dbReference>
<keyword evidence="3" id="KW-0720">Serine protease</keyword>
<evidence type="ECO:0000256" key="1">
    <source>
        <dbReference type="ARBA" id="ARBA00022670"/>
    </source>
</evidence>
<dbReference type="PROSITE" id="PS51257">
    <property type="entry name" value="PROKAR_LIPOPROTEIN"/>
    <property type="match status" value="1"/>
</dbReference>